<dbReference type="InterPro" id="IPR029052">
    <property type="entry name" value="Metallo-depent_PP-like"/>
</dbReference>
<dbReference type="RefSeq" id="WP_368652489.1">
    <property type="nucleotide sequence ID" value="NZ_CP162599.1"/>
</dbReference>
<dbReference type="InterPro" id="IPR051046">
    <property type="entry name" value="MurCDEF_CellWall_CoF430Synth"/>
</dbReference>
<dbReference type="InterPro" id="IPR019079">
    <property type="entry name" value="Capsule_synth_CapA"/>
</dbReference>
<gene>
    <name evidence="5" type="ORF">AB4Y30_12100</name>
</gene>
<keyword evidence="3" id="KW-0067">ATP-binding</keyword>
<reference evidence="5" key="1">
    <citation type="submission" date="2024-07" db="EMBL/GenBank/DDBJ databases">
        <title>Halotolerant mesophilic bacterium Ornithinibacillus sp. 4-3, sp. nov., isolated from soil.</title>
        <authorList>
            <person name="Sidarenka A.V."/>
            <person name="Guliayeva D.E."/>
            <person name="Leanovich S.I."/>
            <person name="Hileuskaya K.S."/>
            <person name="Akhremchuk A.E."/>
            <person name="Sikolenko M.A."/>
            <person name="Valentovich L.N."/>
        </authorList>
    </citation>
    <scope>NUCLEOTIDE SEQUENCE</scope>
    <source>
        <strain evidence="5">4-3</strain>
    </source>
</reference>
<keyword evidence="2" id="KW-0547">Nucleotide-binding</keyword>
<dbReference type="GO" id="GO:0005524">
    <property type="term" value="F:ATP binding"/>
    <property type="evidence" value="ECO:0007669"/>
    <property type="project" value="UniProtKB-KW"/>
</dbReference>
<dbReference type="Pfam" id="PF02875">
    <property type="entry name" value="Mur_ligase_C"/>
    <property type="match status" value="1"/>
</dbReference>
<dbReference type="SUPFAM" id="SSF56300">
    <property type="entry name" value="Metallo-dependent phosphatases"/>
    <property type="match status" value="1"/>
</dbReference>
<dbReference type="InterPro" id="IPR012338">
    <property type="entry name" value="Beta-lactam/transpept-like"/>
</dbReference>
<dbReference type="SUPFAM" id="SSF53623">
    <property type="entry name" value="MurD-like peptide ligases, catalytic domain"/>
    <property type="match status" value="1"/>
</dbReference>
<name>A0AB39HI54_9BACI</name>
<dbReference type="CDD" id="cd07381">
    <property type="entry name" value="MPP_CapA"/>
    <property type="match status" value="1"/>
</dbReference>
<dbReference type="SUPFAM" id="SSF53244">
    <property type="entry name" value="MurD-like peptide ligases, peptide-binding domain"/>
    <property type="match status" value="1"/>
</dbReference>
<dbReference type="InterPro" id="IPR036615">
    <property type="entry name" value="Mur_ligase_C_dom_sf"/>
</dbReference>
<proteinExistence type="predicted"/>
<evidence type="ECO:0000256" key="3">
    <source>
        <dbReference type="ARBA" id="ARBA00022840"/>
    </source>
</evidence>
<dbReference type="GO" id="GO:0006508">
    <property type="term" value="P:proteolysis"/>
    <property type="evidence" value="ECO:0007669"/>
    <property type="project" value="InterPro"/>
</dbReference>
<evidence type="ECO:0000256" key="1">
    <source>
        <dbReference type="ARBA" id="ARBA00022598"/>
    </source>
</evidence>
<organism evidence="5">
    <name type="scientific">Ornithinibacillus sp. 4-3</name>
    <dbReference type="NCBI Taxonomy" id="3231488"/>
    <lineage>
        <taxon>Bacteria</taxon>
        <taxon>Bacillati</taxon>
        <taxon>Bacillota</taxon>
        <taxon>Bacilli</taxon>
        <taxon>Bacillales</taxon>
        <taxon>Bacillaceae</taxon>
        <taxon>Ornithinibacillus</taxon>
    </lineage>
</organism>
<sequence length="1092" mass="123999">MKNYYDKQTIETLLQGYWYRAPQNNWQADNVCIAHGQVKMEKDKRVLFIAMDSDTWHKGSKNKNYYAGWKDTHQLLPSIEKKLSGVITQRPVEDLSIPQFIVENTYEAIGILGSYAFQQFLGKTIGVTGTAGKSTVKNMLKYLLEKHKDQVVATRGNHNTRTGVPLTVACSITKPDYLIIESAISGLWTKPHGIMKHFPPDIAIITSIDGGQQKSAMDTAILKTKICEGMSKEGIVVLNKDMLHYDTVHKNVLQYTNHIITYSLEENADSSLLSVQHHHGLVTVNAKILGEEVSFETSLLTNGMISNIIGVLTILKLCDVDLQSILPSVALYKPVNNVLQFETLQKKDGTSFTFLNDSWNATGIAMIEVIRAFKHQAKFYKGKKIAVLGRVENLSEEEAYRQHHVLAKEIIDAKFDLVFAHGPETKFFLKELPEDKIGGYFENAKEMMSQVVNRIEEDDVILLKGSPRMSDFSEAAEYLMTSLENSQIPPKYLTKHPYATGKAVATFEASTGEVAYQFGDIHGYHNQGLGHIFLLEHVLNLVFAKKLSLANMYTPGRQALKEIKSLNSIPIYKEDKVTLLNLLEAGIVNSSPNALIMLANQVIGSNKKTMNIIKKHSFKAEVSSEAIKNITGRRISNLAQKTTLRDMFHAGKWLLGLYPSQFDQLARTSFIFKDKFYETKTNLFQEGLITHGIFFGYLDSMAIAFSKINGKQYITVCYGCMDAFERDSLLAKSILHVSKPKKSVSIKKREVKSEQLTINFLGDTYFGEFYTKIRQRQGKKDALSTKGRNYSFDGIRNLFPESNLNICNFEGALSMDSNDKLKQAKPFVLHADPKETVEALKEENFHLATLANNHAMDCGKQGLQMTLTMFEKYGIDTMGAGKSQTEAEQKYIIETKKRRIAIFNGYWYRHRMYRHYDFYAVGDSEGVSCLSGGLLDAIEEERRMYPESHIILIAHWGVDFQQVRPLQRQYAQRYVDAGVDLIVGHGAHTIQEIEKYKHGTIFYSIGNGVFNSNGEYQKRFVPAYGFILRLNLETEKVVHQIYPIFTDNLKTFWQPQLLNDQQIEHCKSYLKQISSLQIQLQKDNEGQYYFLI</sequence>
<dbReference type="InterPro" id="IPR001967">
    <property type="entry name" value="Peptidase_S11_N"/>
</dbReference>
<keyword evidence="1" id="KW-0436">Ligase</keyword>
<dbReference type="InterPro" id="IPR013221">
    <property type="entry name" value="Mur_ligase_cen"/>
</dbReference>
<dbReference type="InterPro" id="IPR036565">
    <property type="entry name" value="Mur-like_cat_sf"/>
</dbReference>
<dbReference type="Gene3D" id="3.60.21.10">
    <property type="match status" value="1"/>
</dbReference>
<dbReference type="Gene3D" id="3.90.190.20">
    <property type="entry name" value="Mur ligase, C-terminal domain"/>
    <property type="match status" value="1"/>
</dbReference>
<dbReference type="Gene3D" id="3.40.710.10">
    <property type="entry name" value="DD-peptidase/beta-lactamase superfamily"/>
    <property type="match status" value="1"/>
</dbReference>
<dbReference type="GO" id="GO:0009002">
    <property type="term" value="F:serine-type D-Ala-D-Ala carboxypeptidase activity"/>
    <property type="evidence" value="ECO:0007669"/>
    <property type="project" value="InterPro"/>
</dbReference>
<dbReference type="EMBL" id="CP162599">
    <property type="protein sequence ID" value="XDK31764.1"/>
    <property type="molecule type" value="Genomic_DNA"/>
</dbReference>
<protein>
    <submittedName>
        <fullName evidence="5">CapA family protein</fullName>
    </submittedName>
</protein>
<accession>A0AB39HI54</accession>
<evidence type="ECO:0000256" key="2">
    <source>
        <dbReference type="ARBA" id="ARBA00022741"/>
    </source>
</evidence>
<dbReference type="SUPFAM" id="SSF56601">
    <property type="entry name" value="beta-lactamase/transpeptidase-like"/>
    <property type="match status" value="1"/>
</dbReference>
<dbReference type="AlphaFoldDB" id="A0AB39HI54"/>
<dbReference type="Pfam" id="PF08245">
    <property type="entry name" value="Mur_ligase_M"/>
    <property type="match status" value="1"/>
</dbReference>
<feature type="domain" description="Capsule synthesis protein CapA" evidence="4">
    <location>
        <begin position="757"/>
        <end position="1012"/>
    </location>
</feature>
<dbReference type="Pfam" id="PF00768">
    <property type="entry name" value="Peptidase_S11"/>
    <property type="match status" value="1"/>
</dbReference>
<dbReference type="PANTHER" id="PTHR43024">
    <property type="entry name" value="UDP-N-ACETYLMURAMOYL-TRIPEPTIDE--D-ALANYL-D-ALANINE LIGASE"/>
    <property type="match status" value="1"/>
</dbReference>
<dbReference type="InterPro" id="IPR004101">
    <property type="entry name" value="Mur_ligase_C"/>
</dbReference>
<dbReference type="SMART" id="SM00854">
    <property type="entry name" value="PGA_cap"/>
    <property type="match status" value="1"/>
</dbReference>
<evidence type="ECO:0000313" key="5">
    <source>
        <dbReference type="EMBL" id="XDK31764.1"/>
    </source>
</evidence>
<dbReference type="PANTHER" id="PTHR43024:SF1">
    <property type="entry name" value="UDP-N-ACETYLMURAMOYL-TRIPEPTIDE--D-ALANYL-D-ALANINE LIGASE"/>
    <property type="match status" value="1"/>
</dbReference>
<evidence type="ECO:0000259" key="4">
    <source>
        <dbReference type="SMART" id="SM00854"/>
    </source>
</evidence>
<dbReference type="GO" id="GO:0016881">
    <property type="term" value="F:acid-amino acid ligase activity"/>
    <property type="evidence" value="ECO:0007669"/>
    <property type="project" value="InterPro"/>
</dbReference>
<dbReference type="Gene3D" id="3.40.1190.10">
    <property type="entry name" value="Mur-like, catalytic domain"/>
    <property type="match status" value="1"/>
</dbReference>
<dbReference type="Pfam" id="PF09587">
    <property type="entry name" value="PGA_cap"/>
    <property type="match status" value="1"/>
</dbReference>